<evidence type="ECO:0000313" key="3">
    <source>
        <dbReference type="Proteomes" id="UP000017836"/>
    </source>
</evidence>
<dbReference type="Proteomes" id="UP000017836">
    <property type="component" value="Unassembled WGS sequence"/>
</dbReference>
<feature type="region of interest" description="Disordered" evidence="1">
    <location>
        <begin position="1"/>
        <end position="98"/>
    </location>
</feature>
<keyword evidence="3" id="KW-1185">Reference proteome</keyword>
<protein>
    <submittedName>
        <fullName evidence="2">Uncharacterized protein</fullName>
    </submittedName>
</protein>
<dbReference type="PANTHER" id="PTHR34686">
    <property type="entry name" value="MATERNAL EFFECT EMBRYO ARREST PROTEIN"/>
    <property type="match status" value="1"/>
</dbReference>
<evidence type="ECO:0000313" key="2">
    <source>
        <dbReference type="EMBL" id="ERN10867.1"/>
    </source>
</evidence>
<accession>W1PLI0</accession>
<dbReference type="AlphaFoldDB" id="W1PLI0"/>
<reference evidence="3" key="1">
    <citation type="journal article" date="2013" name="Science">
        <title>The Amborella genome and the evolution of flowering plants.</title>
        <authorList>
            <consortium name="Amborella Genome Project"/>
        </authorList>
    </citation>
    <scope>NUCLEOTIDE SEQUENCE [LARGE SCALE GENOMIC DNA]</scope>
</reference>
<organism evidence="2 3">
    <name type="scientific">Amborella trichopoda</name>
    <dbReference type="NCBI Taxonomy" id="13333"/>
    <lineage>
        <taxon>Eukaryota</taxon>
        <taxon>Viridiplantae</taxon>
        <taxon>Streptophyta</taxon>
        <taxon>Embryophyta</taxon>
        <taxon>Tracheophyta</taxon>
        <taxon>Spermatophyta</taxon>
        <taxon>Magnoliopsida</taxon>
        <taxon>Amborellales</taxon>
        <taxon>Amborellaceae</taxon>
        <taxon>Amborella</taxon>
    </lineage>
</organism>
<dbReference type="HOGENOM" id="CLU_115166_0_0_1"/>
<dbReference type="eggNOG" id="ENOG502S9Q3">
    <property type="taxonomic scope" value="Eukaryota"/>
</dbReference>
<gene>
    <name evidence="2" type="ORF">AMTR_s00167p00015980</name>
</gene>
<feature type="compositionally biased region" description="Basic and acidic residues" evidence="1">
    <location>
        <begin position="1"/>
        <end position="21"/>
    </location>
</feature>
<evidence type="ECO:0000256" key="1">
    <source>
        <dbReference type="SAM" id="MobiDB-lite"/>
    </source>
</evidence>
<dbReference type="PANTHER" id="PTHR34686:SF1">
    <property type="entry name" value="MATERNAL EFFECT EMBRYO ARREST 59"/>
    <property type="match status" value="1"/>
</dbReference>
<feature type="compositionally biased region" description="Polar residues" evidence="1">
    <location>
        <begin position="58"/>
        <end position="70"/>
    </location>
</feature>
<dbReference type="OMA" id="MVGQWTV"/>
<name>W1PLI0_AMBTC</name>
<dbReference type="EMBL" id="KI392771">
    <property type="protein sequence ID" value="ERN10867.1"/>
    <property type="molecule type" value="Genomic_DNA"/>
</dbReference>
<dbReference type="Gramene" id="ERN10867">
    <property type="protein sequence ID" value="ERN10867"/>
    <property type="gene ID" value="AMTR_s00167p00015980"/>
</dbReference>
<proteinExistence type="predicted"/>
<sequence>MMGEGGRGDGEVAANHSDKLTPAEQQVSAVEQVRTHFDSIAPWRPRKPNRSEPESLTPAEQQMSAMQQVRTHFESIAPRRPRKPNRSEPDSSDQGEEDEEQYLFVPELHKLQALKSLSQPVCLENWSLLEEFVKTGYYEELNSVDKQHHTIGKGFIRVEEDGNRRGFFQLGGSTTEASRAIRVRSNPATNDWIPNHDEEEVESI</sequence>